<proteinExistence type="predicted"/>
<keyword evidence="3" id="KW-1185">Reference proteome</keyword>
<organism evidence="2 3">
    <name type="scientific">Salinactinospora qingdaonensis</name>
    <dbReference type="NCBI Taxonomy" id="702744"/>
    <lineage>
        <taxon>Bacteria</taxon>
        <taxon>Bacillati</taxon>
        <taxon>Actinomycetota</taxon>
        <taxon>Actinomycetes</taxon>
        <taxon>Streptosporangiales</taxon>
        <taxon>Nocardiopsidaceae</taxon>
        <taxon>Salinactinospora</taxon>
    </lineage>
</organism>
<comment type="caution">
    <text evidence="2">The sequence shown here is derived from an EMBL/GenBank/DDBJ whole genome shotgun (WGS) entry which is preliminary data.</text>
</comment>
<dbReference type="Proteomes" id="UP001500908">
    <property type="component" value="Unassembled WGS sequence"/>
</dbReference>
<dbReference type="EMBL" id="BAABDD010000020">
    <property type="protein sequence ID" value="GAA3754797.1"/>
    <property type="molecule type" value="Genomic_DNA"/>
</dbReference>
<protein>
    <submittedName>
        <fullName evidence="2">Uncharacterized protein</fullName>
    </submittedName>
</protein>
<dbReference type="RefSeq" id="WP_344973701.1">
    <property type="nucleotide sequence ID" value="NZ_BAABDD010000020.1"/>
</dbReference>
<evidence type="ECO:0000313" key="2">
    <source>
        <dbReference type="EMBL" id="GAA3754797.1"/>
    </source>
</evidence>
<sequence length="79" mass="8327">MSEAEPPVARRGCAPTGRSPHHRETPRRSTVGGCDSYSELYRGGNAVIPASTARNPILTSLGGSGTPLTAPRGNSRRIR</sequence>
<accession>A0ABP7G2T3</accession>
<feature type="region of interest" description="Disordered" evidence="1">
    <location>
        <begin position="49"/>
        <end position="79"/>
    </location>
</feature>
<gene>
    <name evidence="2" type="ORF">GCM10022402_36840</name>
</gene>
<name>A0ABP7G2T3_9ACTN</name>
<evidence type="ECO:0000256" key="1">
    <source>
        <dbReference type="SAM" id="MobiDB-lite"/>
    </source>
</evidence>
<evidence type="ECO:0000313" key="3">
    <source>
        <dbReference type="Proteomes" id="UP001500908"/>
    </source>
</evidence>
<feature type="region of interest" description="Disordered" evidence="1">
    <location>
        <begin position="1"/>
        <end position="34"/>
    </location>
</feature>
<reference evidence="3" key="1">
    <citation type="journal article" date="2019" name="Int. J. Syst. Evol. Microbiol.">
        <title>The Global Catalogue of Microorganisms (GCM) 10K type strain sequencing project: providing services to taxonomists for standard genome sequencing and annotation.</title>
        <authorList>
            <consortium name="The Broad Institute Genomics Platform"/>
            <consortium name="The Broad Institute Genome Sequencing Center for Infectious Disease"/>
            <person name="Wu L."/>
            <person name="Ma J."/>
        </authorList>
    </citation>
    <scope>NUCLEOTIDE SEQUENCE [LARGE SCALE GENOMIC DNA]</scope>
    <source>
        <strain evidence="3">JCM 17137</strain>
    </source>
</reference>